<feature type="transmembrane region" description="Helical" evidence="17">
    <location>
        <begin position="271"/>
        <end position="294"/>
    </location>
</feature>
<feature type="compositionally biased region" description="Basic and acidic residues" evidence="16">
    <location>
        <begin position="183"/>
        <end position="222"/>
    </location>
</feature>
<keyword evidence="8" id="KW-0406">Ion transport</keyword>
<dbReference type="PANTHER" id="PTHR18966">
    <property type="entry name" value="IONOTROPIC GLUTAMATE RECEPTOR"/>
    <property type="match status" value="1"/>
</dbReference>
<dbReference type="FunFam" id="3.40.190.10:FF:000210">
    <property type="entry name" value="Glutamate receptor ionotropic, kainate 1"/>
    <property type="match status" value="1"/>
</dbReference>
<comment type="similarity">
    <text evidence="1">Belongs to the glutamate-gated ion channel (TC 1.A.10.1) family.</text>
</comment>
<evidence type="ECO:0000256" key="5">
    <source>
        <dbReference type="ARBA" id="ARBA00022729"/>
    </source>
</evidence>
<evidence type="ECO:0000256" key="9">
    <source>
        <dbReference type="ARBA" id="ARBA00023136"/>
    </source>
</evidence>
<keyword evidence="13" id="KW-1071">Ligand-gated ion channel</keyword>
<dbReference type="GO" id="GO:0015276">
    <property type="term" value="F:ligand-gated monoatomic ion channel activity"/>
    <property type="evidence" value="ECO:0007669"/>
    <property type="project" value="InterPro"/>
</dbReference>
<dbReference type="InterPro" id="IPR001320">
    <property type="entry name" value="Iontro_rcpt_C"/>
</dbReference>
<comment type="caution">
    <text evidence="20">The sequence shown here is derived from an EMBL/GenBank/DDBJ whole genome shotgun (WGS) entry which is preliminary data.</text>
</comment>
<keyword evidence="14" id="KW-0407">Ion channel</keyword>
<feature type="region of interest" description="Disordered" evidence="16">
    <location>
        <begin position="183"/>
        <end position="227"/>
    </location>
</feature>
<proteinExistence type="inferred from homology"/>
<evidence type="ECO:0000256" key="17">
    <source>
        <dbReference type="SAM" id="Phobius"/>
    </source>
</evidence>
<evidence type="ECO:0000256" key="1">
    <source>
        <dbReference type="ARBA" id="ARBA00008685"/>
    </source>
</evidence>
<feature type="domain" description="Ionotropic glutamate receptor C-terminal" evidence="18">
    <location>
        <begin position="58"/>
        <end position="437"/>
    </location>
</feature>
<dbReference type="GO" id="GO:0045211">
    <property type="term" value="C:postsynaptic membrane"/>
    <property type="evidence" value="ECO:0007669"/>
    <property type="project" value="UniProtKB-SubCell"/>
</dbReference>
<name>A0AAE1NJF0_9EUCA</name>
<evidence type="ECO:0000256" key="10">
    <source>
        <dbReference type="ARBA" id="ARBA00023170"/>
    </source>
</evidence>
<dbReference type="Pfam" id="PF10613">
    <property type="entry name" value="Lig_chan-Glu_bd"/>
    <property type="match status" value="1"/>
</dbReference>
<keyword evidence="6 17" id="KW-1133">Transmembrane helix</keyword>
<comment type="subcellular location">
    <subcellularLocation>
        <location evidence="15">Postsynaptic cell membrane</location>
        <topology evidence="15">Multi-pass membrane protein</topology>
    </subcellularLocation>
</comment>
<reference evidence="20" key="1">
    <citation type="submission" date="2023-11" db="EMBL/GenBank/DDBJ databases">
        <title>Genome assemblies of two species of porcelain crab, Petrolisthes cinctipes and Petrolisthes manimaculis (Anomura: Porcellanidae).</title>
        <authorList>
            <person name="Angst P."/>
        </authorList>
    </citation>
    <scope>NUCLEOTIDE SEQUENCE</scope>
    <source>
        <strain evidence="20">PB745_02</strain>
        <tissue evidence="20">Gill</tissue>
    </source>
</reference>
<evidence type="ECO:0000256" key="16">
    <source>
        <dbReference type="SAM" id="MobiDB-lite"/>
    </source>
</evidence>
<dbReference type="Proteomes" id="UP001292094">
    <property type="component" value="Unassembled WGS sequence"/>
</dbReference>
<keyword evidence="10" id="KW-0675">Receptor</keyword>
<evidence type="ECO:0000256" key="15">
    <source>
        <dbReference type="ARBA" id="ARBA00034104"/>
    </source>
</evidence>
<accession>A0AAE1NJF0</accession>
<keyword evidence="3" id="KW-1003">Cell membrane</keyword>
<keyword evidence="9 17" id="KW-0472">Membrane</keyword>
<evidence type="ECO:0000256" key="13">
    <source>
        <dbReference type="ARBA" id="ARBA00023286"/>
    </source>
</evidence>
<dbReference type="Gene3D" id="3.40.50.2300">
    <property type="match status" value="1"/>
</dbReference>
<evidence type="ECO:0000313" key="21">
    <source>
        <dbReference type="Proteomes" id="UP001292094"/>
    </source>
</evidence>
<evidence type="ECO:0000256" key="3">
    <source>
        <dbReference type="ARBA" id="ARBA00022475"/>
    </source>
</evidence>
<evidence type="ECO:0000256" key="7">
    <source>
        <dbReference type="ARBA" id="ARBA00023018"/>
    </source>
</evidence>
<evidence type="ECO:0000259" key="19">
    <source>
        <dbReference type="SMART" id="SM00918"/>
    </source>
</evidence>
<keyword evidence="12" id="KW-0628">Postsynaptic cell membrane</keyword>
<keyword evidence="2" id="KW-0813">Transport</keyword>
<dbReference type="Gene3D" id="3.40.190.10">
    <property type="entry name" value="Periplasmic binding protein-like II"/>
    <property type="match status" value="2"/>
</dbReference>
<keyword evidence="21" id="KW-1185">Reference proteome</keyword>
<feature type="transmembrane region" description="Helical" evidence="17">
    <location>
        <begin position="463"/>
        <end position="487"/>
    </location>
</feature>
<evidence type="ECO:0000256" key="6">
    <source>
        <dbReference type="ARBA" id="ARBA00022989"/>
    </source>
</evidence>
<organism evidence="20 21">
    <name type="scientific">Petrolisthes manimaculis</name>
    <dbReference type="NCBI Taxonomy" id="1843537"/>
    <lineage>
        <taxon>Eukaryota</taxon>
        <taxon>Metazoa</taxon>
        <taxon>Ecdysozoa</taxon>
        <taxon>Arthropoda</taxon>
        <taxon>Crustacea</taxon>
        <taxon>Multicrustacea</taxon>
        <taxon>Malacostraca</taxon>
        <taxon>Eumalacostraca</taxon>
        <taxon>Eucarida</taxon>
        <taxon>Decapoda</taxon>
        <taxon>Pleocyemata</taxon>
        <taxon>Anomura</taxon>
        <taxon>Galatheoidea</taxon>
        <taxon>Porcellanidae</taxon>
        <taxon>Petrolisthes</taxon>
    </lineage>
</organism>
<dbReference type="Gene3D" id="1.10.287.70">
    <property type="match status" value="1"/>
</dbReference>
<feature type="non-terminal residue" evidence="20">
    <location>
        <position position="1"/>
    </location>
</feature>
<keyword evidence="4 17" id="KW-0812">Transmembrane</keyword>
<dbReference type="SMART" id="SM00918">
    <property type="entry name" value="Lig_chan-Glu_bd"/>
    <property type="match status" value="1"/>
</dbReference>
<evidence type="ECO:0000256" key="14">
    <source>
        <dbReference type="ARBA" id="ARBA00023303"/>
    </source>
</evidence>
<dbReference type="SUPFAM" id="SSF53850">
    <property type="entry name" value="Periplasmic binding protein-like II"/>
    <property type="match status" value="1"/>
</dbReference>
<evidence type="ECO:0000256" key="2">
    <source>
        <dbReference type="ARBA" id="ARBA00022448"/>
    </source>
</evidence>
<evidence type="ECO:0000313" key="20">
    <source>
        <dbReference type="EMBL" id="KAK4291150.1"/>
    </source>
</evidence>
<dbReference type="InterPro" id="IPR019594">
    <property type="entry name" value="Glu/Gly-bd"/>
</dbReference>
<evidence type="ECO:0000256" key="4">
    <source>
        <dbReference type="ARBA" id="ARBA00022692"/>
    </source>
</evidence>
<dbReference type="SMART" id="SM00079">
    <property type="entry name" value="PBPe"/>
    <property type="match status" value="1"/>
</dbReference>
<protein>
    <submittedName>
        <fullName evidence="20">Uncharacterized protein</fullName>
    </submittedName>
</protein>
<dbReference type="EMBL" id="JAWZYT010005244">
    <property type="protein sequence ID" value="KAK4291150.1"/>
    <property type="molecule type" value="Genomic_DNA"/>
</dbReference>
<evidence type="ECO:0000256" key="8">
    <source>
        <dbReference type="ARBA" id="ARBA00023065"/>
    </source>
</evidence>
<sequence length="498" mass="56813">LVRFDTDGFRTDVSLDIVELNRDGLNMVGRWSSKNGVNSTRNNSNEQQTIVHNLHNQTLIITTVLADPYMMLRQSSRHLQGNERYEGFCTDLLKEISTTLGFTYTINIVDGGQHGRLNEKKGTWDGITILYRKPLKKRPSLFSFLWPLSLEVWLYVATAYLGVSLMLFIIARLSPYEWVVPEDTPKKEKKEEEEKKKKKEEEEKEKKKEKKKEEKEEKEVKSKPTPSFVSSVTPLENQYSLTNSLWFTLGSLLQQGTEQQPRAVSTRMVAALWWFFTLIMVSSYTANLAAFLTVERMESPIESAHDLAKQTKIKYGSMFGGSTWNFFASSQLPTYQRMYHFMESQTPPVYTHSNEEGVRKVRSSEDGLYAYMMESSSIEYITERYCDLMQVGGLLDTKGYGIALPPGSPYTNTISEAVLSLQENGKLLELRTMWWKRKHGGGQCKVDEVKGSSKANELDLDNVGGVFVVLLAGMALASIVAMCEFLWKSRKLAIHDHK</sequence>
<keyword evidence="7" id="KW-0770">Synapse</keyword>
<evidence type="ECO:0000256" key="12">
    <source>
        <dbReference type="ARBA" id="ARBA00023257"/>
    </source>
</evidence>
<dbReference type="Pfam" id="PF00060">
    <property type="entry name" value="Lig_chan"/>
    <property type="match status" value="1"/>
</dbReference>
<evidence type="ECO:0000259" key="18">
    <source>
        <dbReference type="SMART" id="SM00079"/>
    </source>
</evidence>
<dbReference type="AlphaFoldDB" id="A0AAE1NJF0"/>
<dbReference type="FunFam" id="3.40.190.10:FF:000060">
    <property type="entry name" value="Glutamate receptor ionotropic, kainate 1"/>
    <property type="match status" value="1"/>
</dbReference>
<keyword evidence="5" id="KW-0732">Signal</keyword>
<feature type="domain" description="Ionotropic glutamate receptor L-glutamate and glycine-binding" evidence="19">
    <location>
        <begin position="68"/>
        <end position="132"/>
    </location>
</feature>
<evidence type="ECO:0000256" key="11">
    <source>
        <dbReference type="ARBA" id="ARBA00023180"/>
    </source>
</evidence>
<feature type="transmembrane region" description="Helical" evidence="17">
    <location>
        <begin position="141"/>
        <end position="171"/>
    </location>
</feature>
<gene>
    <name evidence="20" type="ORF">Pmani_036002</name>
</gene>
<keyword evidence="11" id="KW-0325">Glycoprotein</keyword>
<dbReference type="InterPro" id="IPR015683">
    <property type="entry name" value="Ionotropic_Glu_rcpt"/>
</dbReference>